<organism evidence="3 4">
    <name type="scientific">Cellulomonas wangleii</name>
    <dbReference type="NCBI Taxonomy" id="2816956"/>
    <lineage>
        <taxon>Bacteria</taxon>
        <taxon>Bacillati</taxon>
        <taxon>Actinomycetota</taxon>
        <taxon>Actinomycetes</taxon>
        <taxon>Micrococcales</taxon>
        <taxon>Cellulomonadaceae</taxon>
        <taxon>Cellulomonas</taxon>
    </lineage>
</organism>
<feature type="region of interest" description="Disordered" evidence="1">
    <location>
        <begin position="138"/>
        <end position="163"/>
    </location>
</feature>
<evidence type="ECO:0000259" key="2">
    <source>
        <dbReference type="Pfam" id="PF14062"/>
    </source>
</evidence>
<proteinExistence type="predicted"/>
<name>A0ABX8D5F4_9CELL</name>
<gene>
    <name evidence="3" type="ORF">KG103_01615</name>
</gene>
<feature type="compositionally biased region" description="Acidic residues" evidence="1">
    <location>
        <begin position="142"/>
        <end position="154"/>
    </location>
</feature>
<dbReference type="InterPro" id="IPR025349">
    <property type="entry name" value="DUF4253"/>
</dbReference>
<feature type="compositionally biased region" description="Pro residues" evidence="1">
    <location>
        <begin position="23"/>
        <end position="41"/>
    </location>
</feature>
<dbReference type="Pfam" id="PF14062">
    <property type="entry name" value="DUF4253"/>
    <property type="match status" value="1"/>
</dbReference>
<evidence type="ECO:0000313" key="4">
    <source>
        <dbReference type="Proteomes" id="UP000677804"/>
    </source>
</evidence>
<reference evidence="3 4" key="1">
    <citation type="submission" date="2021-05" db="EMBL/GenBank/DDBJ databases">
        <title>Novel species in genus Cellulomonas.</title>
        <authorList>
            <person name="Zhang G."/>
        </authorList>
    </citation>
    <scope>NUCLEOTIDE SEQUENCE [LARGE SCALE GENOMIC DNA]</scope>
    <source>
        <strain evidence="4">zg-ZUI222</strain>
    </source>
</reference>
<protein>
    <submittedName>
        <fullName evidence="3">DUF4253 domain-containing protein</fullName>
    </submittedName>
</protein>
<evidence type="ECO:0000256" key="1">
    <source>
        <dbReference type="SAM" id="MobiDB-lite"/>
    </source>
</evidence>
<dbReference type="RefSeq" id="WP_207341775.1">
    <property type="nucleotide sequence ID" value="NZ_CP074405.1"/>
</dbReference>
<dbReference type="Proteomes" id="UP000677804">
    <property type="component" value="Chromosome"/>
</dbReference>
<evidence type="ECO:0000313" key="3">
    <source>
        <dbReference type="EMBL" id="QVI62669.1"/>
    </source>
</evidence>
<sequence>MTRMAWWSRFFGGGQGSTTQPAAAPPGPAASPAVRPAPPTPTSGAAPTTHVLGVTPSGVEVRGFHAPAADLLPWWHRLRADHGSTGLWPVLLGPDLGDLAAALTPETRGDYDDAAQVRRATAMTLRELQALRVERAARFGGAEDDDQDDADDEPDVVRRHPPRFSVTEEDGLVALVPAAHGWQVPVVLGWEGGVNYDLEPVDHGVVLRDWQERFGAELVALSDGQVLEVLVHRPPTTPGEALAVAREQYDYCPDLVDQGVGDLQTLAREHAGAEAWSFWWD</sequence>
<keyword evidence="4" id="KW-1185">Reference proteome</keyword>
<feature type="domain" description="DUF4253" evidence="2">
    <location>
        <begin position="173"/>
        <end position="281"/>
    </location>
</feature>
<dbReference type="EMBL" id="CP074405">
    <property type="protein sequence ID" value="QVI62669.1"/>
    <property type="molecule type" value="Genomic_DNA"/>
</dbReference>
<feature type="region of interest" description="Disordered" evidence="1">
    <location>
        <begin position="12"/>
        <end position="49"/>
    </location>
</feature>
<accession>A0ABX8D5F4</accession>